<feature type="domain" description="Acyltransferase 3" evidence="2">
    <location>
        <begin position="28"/>
        <end position="350"/>
    </location>
</feature>
<feature type="transmembrane region" description="Helical" evidence="1">
    <location>
        <begin position="295"/>
        <end position="320"/>
    </location>
</feature>
<feature type="transmembrane region" description="Helical" evidence="1">
    <location>
        <begin position="141"/>
        <end position="158"/>
    </location>
</feature>
<reference evidence="3 4" key="1">
    <citation type="journal article" date="2017" name="BMC Genomics">
        <title>Genome sequencing of 39 Akkermansia muciniphila isolates reveals its population structure, genomic and functional diverisity, and global distribution in mammalian gut microbiotas.</title>
        <authorList>
            <person name="Guo X."/>
            <person name="Li S."/>
            <person name="Zhang J."/>
            <person name="Wu F."/>
            <person name="Li X."/>
            <person name="Wu D."/>
            <person name="Zhang M."/>
            <person name="Ou Z."/>
            <person name="Jie Z."/>
            <person name="Yan Q."/>
            <person name="Li P."/>
            <person name="Yi J."/>
            <person name="Peng Y."/>
        </authorList>
    </citation>
    <scope>NUCLEOTIDE SEQUENCE [LARGE SCALE GENOMIC DNA]</scope>
    <source>
        <strain evidence="3 4">GP43</strain>
    </source>
</reference>
<keyword evidence="1" id="KW-1133">Transmembrane helix</keyword>
<comment type="caution">
    <text evidence="3">The sequence shown here is derived from an EMBL/GenBank/DDBJ whole genome shotgun (WGS) entry which is preliminary data.</text>
</comment>
<feature type="transmembrane region" description="Helical" evidence="1">
    <location>
        <begin position="332"/>
        <end position="353"/>
    </location>
</feature>
<dbReference type="GO" id="GO:0016747">
    <property type="term" value="F:acyltransferase activity, transferring groups other than amino-acyl groups"/>
    <property type="evidence" value="ECO:0007669"/>
    <property type="project" value="InterPro"/>
</dbReference>
<proteinExistence type="predicted"/>
<protein>
    <recommendedName>
        <fullName evidence="2">Acyltransferase 3 domain-containing protein</fullName>
    </recommendedName>
</protein>
<feature type="transmembrane region" description="Helical" evidence="1">
    <location>
        <begin position="266"/>
        <end position="283"/>
    </location>
</feature>
<dbReference type="AlphaFoldDB" id="A0AAP8TA42"/>
<feature type="transmembrane region" description="Helical" evidence="1">
    <location>
        <begin position="228"/>
        <end position="254"/>
    </location>
</feature>
<dbReference type="RefSeq" id="WP_102735272.1">
    <property type="nucleotide sequence ID" value="NZ_PJKN01000001.1"/>
</dbReference>
<feature type="transmembrane region" description="Helical" evidence="1">
    <location>
        <begin position="33"/>
        <end position="52"/>
    </location>
</feature>
<evidence type="ECO:0000313" key="3">
    <source>
        <dbReference type="EMBL" id="PNC57978.1"/>
    </source>
</evidence>
<evidence type="ECO:0000313" key="4">
    <source>
        <dbReference type="Proteomes" id="UP000235914"/>
    </source>
</evidence>
<dbReference type="EMBL" id="PJKN01000001">
    <property type="protein sequence ID" value="PNC57978.1"/>
    <property type="molecule type" value="Genomic_DNA"/>
</dbReference>
<feature type="transmembrane region" description="Helical" evidence="1">
    <location>
        <begin position="72"/>
        <end position="90"/>
    </location>
</feature>
<feature type="transmembrane region" description="Helical" evidence="1">
    <location>
        <begin position="170"/>
        <end position="188"/>
    </location>
</feature>
<keyword evidence="1" id="KW-0812">Transmembrane</keyword>
<sequence>MSLPLADDEEKGKRFSCGCPEYISPSRNYGIDALRIVAMMMVLILHLLASIDVLSLENHGSASYNVGWLQEIAAYCGVNCYALITGYVCCDGTFRYERVVSLWFQVVFYTWGSLLLALLFFPQEVQLSNILHSLFPVLSGQYWYVTAYVGLFFFIPFLNALGNRLTKLQFQYLLVTVFVLFSVIPTLLHTDVFPVEEGYSIWWLGILYMLGMYVKKHGLLTEMKTRPLWMFYAGFVCFAWVFKMVLNVVSPYLIGQIKGGGMFIRYNSPFIVGTAVALLLIFSRMHFSSRRAVSCISWLAAASFSVYVLHCNALIGKWFLWDVFEWAASSSSALMVVNVLAIAAVVYAGCALVDSVRRYLFKLMNVERGARAVTGFCGKLGHAFRKMCRRIDSHP</sequence>
<evidence type="ECO:0000256" key="1">
    <source>
        <dbReference type="SAM" id="Phobius"/>
    </source>
</evidence>
<name>A0AAP8TA42_9BACT</name>
<organism evidence="3 4">
    <name type="scientific">Akkermansia muciniphila</name>
    <dbReference type="NCBI Taxonomy" id="239935"/>
    <lineage>
        <taxon>Bacteria</taxon>
        <taxon>Pseudomonadati</taxon>
        <taxon>Verrucomicrobiota</taxon>
        <taxon>Verrucomicrobiia</taxon>
        <taxon>Verrucomicrobiales</taxon>
        <taxon>Akkermansiaceae</taxon>
        <taxon>Akkermansia</taxon>
    </lineage>
</organism>
<keyword evidence="1" id="KW-0472">Membrane</keyword>
<gene>
    <name evidence="3" type="ORF">CXU09_02690</name>
</gene>
<dbReference type="Proteomes" id="UP000235914">
    <property type="component" value="Unassembled WGS sequence"/>
</dbReference>
<dbReference type="Pfam" id="PF01757">
    <property type="entry name" value="Acyl_transf_3"/>
    <property type="match status" value="1"/>
</dbReference>
<feature type="transmembrane region" description="Helical" evidence="1">
    <location>
        <begin position="102"/>
        <end position="121"/>
    </location>
</feature>
<evidence type="ECO:0000259" key="2">
    <source>
        <dbReference type="Pfam" id="PF01757"/>
    </source>
</evidence>
<dbReference type="InterPro" id="IPR002656">
    <property type="entry name" value="Acyl_transf_3_dom"/>
</dbReference>
<accession>A0AAP8TA42</accession>
<feature type="transmembrane region" description="Helical" evidence="1">
    <location>
        <begin position="200"/>
        <end position="216"/>
    </location>
</feature>